<dbReference type="RefSeq" id="WP_120167765.1">
    <property type="nucleotide sequence ID" value="NZ_MCIB01000006.1"/>
</dbReference>
<protein>
    <recommendedName>
        <fullName evidence="4">Lipoprotein</fullName>
    </recommendedName>
</protein>
<keyword evidence="3" id="KW-1185">Reference proteome</keyword>
<evidence type="ECO:0000313" key="2">
    <source>
        <dbReference type="EMBL" id="RKD33425.1"/>
    </source>
</evidence>
<reference evidence="2 3" key="1">
    <citation type="submission" date="2016-08" db="EMBL/GenBank/DDBJ databases">
        <title>Novel Firmicutes and Novel Genomes.</title>
        <authorList>
            <person name="Poppleton D.I."/>
            <person name="Gribaldo S."/>
        </authorList>
    </citation>
    <scope>NUCLEOTIDE SEQUENCE [LARGE SCALE GENOMIC DNA]</scope>
    <source>
        <strain evidence="2 3">CTT3</strain>
    </source>
</reference>
<organism evidence="2 3">
    <name type="scientific">Thermohalobacter berrensis</name>
    <dbReference type="NCBI Taxonomy" id="99594"/>
    <lineage>
        <taxon>Bacteria</taxon>
        <taxon>Bacillati</taxon>
        <taxon>Bacillota</taxon>
        <taxon>Tissierellia</taxon>
        <taxon>Tissierellales</taxon>
        <taxon>Thermohalobacteraceae</taxon>
        <taxon>Thermohalobacter</taxon>
    </lineage>
</organism>
<gene>
    <name evidence="2" type="ORF">BET03_09225</name>
</gene>
<dbReference type="AlphaFoldDB" id="A0A419T7K7"/>
<proteinExistence type="predicted"/>
<comment type="caution">
    <text evidence="2">The sequence shown here is derived from an EMBL/GenBank/DDBJ whole genome shotgun (WGS) entry which is preliminary data.</text>
</comment>
<evidence type="ECO:0000313" key="3">
    <source>
        <dbReference type="Proteomes" id="UP000284177"/>
    </source>
</evidence>
<name>A0A419T7K7_9FIRM</name>
<dbReference type="EMBL" id="MCIB01000006">
    <property type="protein sequence ID" value="RKD33425.1"/>
    <property type="molecule type" value="Genomic_DNA"/>
</dbReference>
<dbReference type="PROSITE" id="PS51257">
    <property type="entry name" value="PROKAR_LIPOPROTEIN"/>
    <property type="match status" value="1"/>
</dbReference>
<dbReference type="Proteomes" id="UP000284177">
    <property type="component" value="Unassembled WGS sequence"/>
</dbReference>
<feature type="signal peptide" evidence="1">
    <location>
        <begin position="1"/>
        <end position="23"/>
    </location>
</feature>
<keyword evidence="1" id="KW-0732">Signal</keyword>
<sequence length="172" mass="18533">MRVKALALVLVLVVALMAGCTSNEETSSTNEPADTVSAASVVTDEASLLKAMSKDGTWIIIFEDDFTTDKELVLEGEFTNKDKPARKIALYTQDENRNITASYTLTAPKLTIKSENTTIKGGTFVGDVYVEANGFTLTEATIEGNVYFANEEVKSTFKLGENATVTGATEVK</sequence>
<evidence type="ECO:0000256" key="1">
    <source>
        <dbReference type="SAM" id="SignalP"/>
    </source>
</evidence>
<evidence type="ECO:0008006" key="4">
    <source>
        <dbReference type="Google" id="ProtNLM"/>
    </source>
</evidence>
<dbReference type="OrthoDB" id="2111555at2"/>
<feature type="chain" id="PRO_5039080528" description="Lipoprotein" evidence="1">
    <location>
        <begin position="24"/>
        <end position="172"/>
    </location>
</feature>
<accession>A0A419T7K7</accession>